<dbReference type="Pfam" id="PF00501">
    <property type="entry name" value="AMP-binding"/>
    <property type="match status" value="1"/>
</dbReference>
<dbReference type="Proteomes" id="UP000571084">
    <property type="component" value="Unassembled WGS sequence"/>
</dbReference>
<dbReference type="PANTHER" id="PTHR43201">
    <property type="entry name" value="ACYL-COA SYNTHETASE"/>
    <property type="match status" value="1"/>
</dbReference>
<evidence type="ECO:0000256" key="1">
    <source>
        <dbReference type="ARBA" id="ARBA00006432"/>
    </source>
</evidence>
<evidence type="ECO:0000256" key="2">
    <source>
        <dbReference type="ARBA" id="ARBA00022598"/>
    </source>
</evidence>
<dbReference type="InterPro" id="IPR020845">
    <property type="entry name" value="AMP-binding_CS"/>
</dbReference>
<dbReference type="PROSITE" id="PS00455">
    <property type="entry name" value="AMP_BINDING"/>
    <property type="match status" value="1"/>
</dbReference>
<comment type="similarity">
    <text evidence="1">Belongs to the ATP-dependent AMP-binding enzyme family.</text>
</comment>
<dbReference type="InterPro" id="IPR042099">
    <property type="entry name" value="ANL_N_sf"/>
</dbReference>
<keyword evidence="2 5" id="KW-0436">Ligase</keyword>
<dbReference type="AlphaFoldDB" id="A0A840RRR9"/>
<accession>A0A840RRR9</accession>
<dbReference type="InterPro" id="IPR045851">
    <property type="entry name" value="AMP-bd_C_sf"/>
</dbReference>
<proteinExistence type="inferred from homology"/>
<dbReference type="CDD" id="cd05917">
    <property type="entry name" value="FACL_like_2"/>
    <property type="match status" value="1"/>
</dbReference>
<dbReference type="EMBL" id="JACHHQ010000003">
    <property type="protein sequence ID" value="MBB5199688.1"/>
    <property type="molecule type" value="Genomic_DNA"/>
</dbReference>
<reference evidence="5 6" key="1">
    <citation type="submission" date="2020-08" db="EMBL/GenBank/DDBJ databases">
        <title>Genomic Encyclopedia of Type Strains, Phase IV (KMG-IV): sequencing the most valuable type-strain genomes for metagenomic binning, comparative biology and taxonomic classification.</title>
        <authorList>
            <person name="Goeker M."/>
        </authorList>
    </citation>
    <scope>NUCLEOTIDE SEQUENCE [LARGE SCALE GENOMIC DNA]</scope>
    <source>
        <strain evidence="5 6">DSM 23240</strain>
    </source>
</reference>
<dbReference type="Gene3D" id="3.30.300.30">
    <property type="match status" value="1"/>
</dbReference>
<dbReference type="PANTHER" id="PTHR43201:SF5">
    <property type="entry name" value="MEDIUM-CHAIN ACYL-COA LIGASE ACSF2, MITOCHONDRIAL"/>
    <property type="match status" value="1"/>
</dbReference>
<name>A0A840RRR9_9BURK</name>
<evidence type="ECO:0000313" key="6">
    <source>
        <dbReference type="Proteomes" id="UP000571084"/>
    </source>
</evidence>
<feature type="domain" description="AMP-binding enzyme C-terminal" evidence="4">
    <location>
        <begin position="493"/>
        <end position="568"/>
    </location>
</feature>
<evidence type="ECO:0000259" key="4">
    <source>
        <dbReference type="Pfam" id="PF13193"/>
    </source>
</evidence>
<comment type="caution">
    <text evidence="5">The sequence shown here is derived from an EMBL/GenBank/DDBJ whole genome shotgun (WGS) entry which is preliminary data.</text>
</comment>
<evidence type="ECO:0000259" key="3">
    <source>
        <dbReference type="Pfam" id="PF00501"/>
    </source>
</evidence>
<feature type="domain" description="AMP-dependent synthetase/ligase" evidence="3">
    <location>
        <begin position="53"/>
        <end position="442"/>
    </location>
</feature>
<dbReference type="EC" id="6.2.1.-" evidence="5"/>
<dbReference type="Gene3D" id="3.40.50.12780">
    <property type="entry name" value="N-terminal domain of ligase-like"/>
    <property type="match status" value="1"/>
</dbReference>
<evidence type="ECO:0000313" key="5">
    <source>
        <dbReference type="EMBL" id="MBB5199688.1"/>
    </source>
</evidence>
<dbReference type="InterPro" id="IPR025110">
    <property type="entry name" value="AMP-bd_C"/>
</dbReference>
<sequence length="590" mass="64890">MENKNDFLVHSHLPTTLPDPLKDAATPVPRTMSFAVGSCEISLIEDTLAVAFDAMVERVPDNEALVSCHQNIRMTYRQLQAESRRLASALARSGLAPGDRVGIWSHNNSEWLSLQLATARVGIILVNINPAYRVSELEYALNKVGCKAIISMTRFKTSDYLGMLQTLLPELANSTPGELKSPRVPTLKTVVQLGSDAVPGMLRYADLIARGDSADPQLALIGATLNANDAINIQFTSGTTGFPKGATLTHRNILNNGFYIGEAMRLTAQDRLCIPVPLYHCFGMVLGNLACLTHGATIVYPNDGFDALSVLQAVQNERCTGLHGVPTMFIAELDHPRFAEFDMSTLRTGIMAGSPCPAEIMKRVVRDMHMEQVTIAYGMTETSPVSCQSLTDTPLDKRVSTVGQVHPHLEVKMVDAESGEIVPVGVTGELCTRGYVVMQGYWDDLPKTQEAIDADGWMHTGDLATMDSEGYVNIVGRIKDMVIRGGENIYPREIEEFLYRHPAIQDVQVVGVPDPKYGEELCAWVILRPGQSVDEEGIRAFCNGQIAYYKVPRYIRFVDAFPMTVTGKIQKFKIREAMQEALSLRQPDTA</sequence>
<keyword evidence="6" id="KW-1185">Reference proteome</keyword>
<dbReference type="InterPro" id="IPR000873">
    <property type="entry name" value="AMP-dep_synth/lig_dom"/>
</dbReference>
<protein>
    <submittedName>
        <fullName evidence="5">Fatty-acyl-CoA synthase</fullName>
        <ecNumber evidence="5">6.2.1.-</ecNumber>
    </submittedName>
</protein>
<dbReference type="FunFam" id="3.30.300.30:FF:000008">
    <property type="entry name" value="2,3-dihydroxybenzoate-AMP ligase"/>
    <property type="match status" value="1"/>
</dbReference>
<dbReference type="GO" id="GO:0031956">
    <property type="term" value="F:medium-chain fatty acid-CoA ligase activity"/>
    <property type="evidence" value="ECO:0007669"/>
    <property type="project" value="TreeGrafter"/>
</dbReference>
<dbReference type="Pfam" id="PF13193">
    <property type="entry name" value="AMP-binding_C"/>
    <property type="match status" value="1"/>
</dbReference>
<dbReference type="SUPFAM" id="SSF56801">
    <property type="entry name" value="Acetyl-CoA synthetase-like"/>
    <property type="match status" value="1"/>
</dbReference>
<organism evidence="5 6">
    <name type="scientific">Glaciimonas immobilis</name>
    <dbReference type="NCBI Taxonomy" id="728004"/>
    <lineage>
        <taxon>Bacteria</taxon>
        <taxon>Pseudomonadati</taxon>
        <taxon>Pseudomonadota</taxon>
        <taxon>Betaproteobacteria</taxon>
        <taxon>Burkholderiales</taxon>
        <taxon>Oxalobacteraceae</taxon>
        <taxon>Glaciimonas</taxon>
    </lineage>
</organism>
<dbReference type="NCBIfam" id="NF009233">
    <property type="entry name" value="PRK12583.1"/>
    <property type="match status" value="1"/>
</dbReference>
<dbReference type="GO" id="GO:0006631">
    <property type="term" value="P:fatty acid metabolic process"/>
    <property type="evidence" value="ECO:0007669"/>
    <property type="project" value="TreeGrafter"/>
</dbReference>
<gene>
    <name evidence="5" type="ORF">HNR39_001520</name>
</gene>
<dbReference type="FunFam" id="3.40.50.12780:FF:000003">
    <property type="entry name" value="Long-chain-fatty-acid--CoA ligase FadD"/>
    <property type="match status" value="1"/>
</dbReference>